<accession>A0A238JAG9</accession>
<dbReference type="CDD" id="cd13143">
    <property type="entry name" value="MATE_MepA_like"/>
    <property type="match status" value="1"/>
</dbReference>
<dbReference type="InterPro" id="IPR045070">
    <property type="entry name" value="MATE_MepA-like"/>
</dbReference>
<dbReference type="EMBL" id="FXXP01000001">
    <property type="protein sequence ID" value="SMX27700.1"/>
    <property type="molecule type" value="Genomic_DNA"/>
</dbReference>
<dbReference type="Proteomes" id="UP000225972">
    <property type="component" value="Unassembled WGS sequence"/>
</dbReference>
<feature type="transmembrane region" description="Helical" evidence="10">
    <location>
        <begin position="257"/>
        <end position="282"/>
    </location>
</feature>
<dbReference type="GO" id="GO:0015297">
    <property type="term" value="F:antiporter activity"/>
    <property type="evidence" value="ECO:0007669"/>
    <property type="project" value="InterPro"/>
</dbReference>
<evidence type="ECO:0000256" key="6">
    <source>
        <dbReference type="ARBA" id="ARBA00022692"/>
    </source>
</evidence>
<feature type="transmembrane region" description="Helical" evidence="10">
    <location>
        <begin position="184"/>
        <end position="207"/>
    </location>
</feature>
<proteinExistence type="inferred from homology"/>
<dbReference type="Pfam" id="PF01554">
    <property type="entry name" value="MatE"/>
    <property type="match status" value="2"/>
</dbReference>
<dbReference type="InterPro" id="IPR052031">
    <property type="entry name" value="Membrane_Transporter-Flippase"/>
</dbReference>
<gene>
    <name evidence="11" type="primary">mepA_2</name>
    <name evidence="11" type="ORF">TRP8649_01810</name>
</gene>
<dbReference type="GO" id="GO:0005886">
    <property type="term" value="C:plasma membrane"/>
    <property type="evidence" value="ECO:0007669"/>
    <property type="project" value="UniProtKB-SubCell"/>
</dbReference>
<name>A0A238JAG9_9RHOB</name>
<feature type="transmembrane region" description="Helical" evidence="10">
    <location>
        <begin position="294"/>
        <end position="317"/>
    </location>
</feature>
<dbReference type="GO" id="GO:0046677">
    <property type="term" value="P:response to antibiotic"/>
    <property type="evidence" value="ECO:0007669"/>
    <property type="project" value="UniProtKB-KW"/>
</dbReference>
<feature type="transmembrane region" description="Helical" evidence="10">
    <location>
        <begin position="410"/>
        <end position="432"/>
    </location>
</feature>
<evidence type="ECO:0000256" key="7">
    <source>
        <dbReference type="ARBA" id="ARBA00022989"/>
    </source>
</evidence>
<dbReference type="PANTHER" id="PTHR43549">
    <property type="entry name" value="MULTIDRUG RESISTANCE PROTEIN YPNP-RELATED"/>
    <property type="match status" value="1"/>
</dbReference>
<feature type="transmembrane region" description="Helical" evidence="10">
    <location>
        <begin position="213"/>
        <end position="236"/>
    </location>
</feature>
<evidence type="ECO:0000256" key="4">
    <source>
        <dbReference type="ARBA" id="ARBA00022448"/>
    </source>
</evidence>
<dbReference type="InterPro" id="IPR002528">
    <property type="entry name" value="MATE_fam"/>
</dbReference>
<keyword evidence="5" id="KW-1003">Cell membrane</keyword>
<evidence type="ECO:0000256" key="1">
    <source>
        <dbReference type="ARBA" id="ARBA00004429"/>
    </source>
</evidence>
<evidence type="ECO:0000256" key="10">
    <source>
        <dbReference type="SAM" id="Phobius"/>
    </source>
</evidence>
<feature type="transmembrane region" description="Helical" evidence="10">
    <location>
        <begin position="67"/>
        <end position="89"/>
    </location>
</feature>
<feature type="transmembrane region" description="Helical" evidence="10">
    <location>
        <begin position="379"/>
        <end position="398"/>
    </location>
</feature>
<sequence>MRVPSLLRELARELRDMTETPTNTFTDGPLGKIYLKTALPIIFVMGMNGLLTVADALFLGLYVGPDALAAVTLMFPIYMLVVALSTLVANGMSSLLARALGARNVDSARATFAGAHGLAVALAAILITVFFLVGQPMAILAAGGSETLARMGLIYLRITICCSPLLFVLSVNSDALRNEGRVEFMAAMSLLVSTANIGFNYLLIAVLDLGVAGSAYGTAAAQALALVIILAFRVFGETPLRPTTLLSHSLLGKWGRILSLGAPQSLNFIGLALGSAAIITALQWVGHPGYTDTITAYGIITRVITFAFLPLLGLSFAMQTITGNNYGAELWHRSDKSLRMALWVAFIYCVVVQALVMALPSQIASTFVKEPAVIAEVARILPVMTSVFFLVGPLMMLATYFQAIGLAGKAALLSLTKPYAVAIPLTFLMPLWFGELGIWYAGPIAEVIMLGITMIVLWHAARKTALKWGIFHSAKGVAL</sequence>
<feature type="transmembrane region" description="Helical" evidence="10">
    <location>
        <begin position="338"/>
        <end position="359"/>
    </location>
</feature>
<organism evidence="11 12">
    <name type="scientific">Pelagimonas phthalicica</name>
    <dbReference type="NCBI Taxonomy" id="1037362"/>
    <lineage>
        <taxon>Bacteria</taxon>
        <taxon>Pseudomonadati</taxon>
        <taxon>Pseudomonadota</taxon>
        <taxon>Alphaproteobacteria</taxon>
        <taxon>Rhodobacterales</taxon>
        <taxon>Roseobacteraceae</taxon>
        <taxon>Pelagimonas</taxon>
    </lineage>
</organism>
<feature type="transmembrane region" description="Helical" evidence="10">
    <location>
        <begin position="38"/>
        <end position="61"/>
    </location>
</feature>
<keyword evidence="12" id="KW-1185">Reference proteome</keyword>
<comment type="subcellular location">
    <subcellularLocation>
        <location evidence="1">Cell inner membrane</location>
        <topology evidence="1">Multi-pass membrane protein</topology>
    </subcellularLocation>
</comment>
<feature type="transmembrane region" description="Helical" evidence="10">
    <location>
        <begin position="438"/>
        <end position="458"/>
    </location>
</feature>
<keyword evidence="4" id="KW-0813">Transport</keyword>
<dbReference type="InterPro" id="IPR048279">
    <property type="entry name" value="MdtK-like"/>
</dbReference>
<feature type="transmembrane region" description="Helical" evidence="10">
    <location>
        <begin position="153"/>
        <end position="172"/>
    </location>
</feature>
<evidence type="ECO:0000256" key="3">
    <source>
        <dbReference type="ARBA" id="ARBA00022106"/>
    </source>
</evidence>
<dbReference type="GO" id="GO:0042910">
    <property type="term" value="F:xenobiotic transmembrane transporter activity"/>
    <property type="evidence" value="ECO:0007669"/>
    <property type="project" value="InterPro"/>
</dbReference>
<comment type="similarity">
    <text evidence="2">Belongs to the multi antimicrobial extrusion (MATE) (TC 2.A.66.1) family. MepA subfamily.</text>
</comment>
<evidence type="ECO:0000256" key="9">
    <source>
        <dbReference type="ARBA" id="ARBA00023251"/>
    </source>
</evidence>
<keyword evidence="7 10" id="KW-1133">Transmembrane helix</keyword>
<reference evidence="12" key="1">
    <citation type="submission" date="2017-05" db="EMBL/GenBank/DDBJ databases">
        <authorList>
            <person name="Rodrigo-Torres L."/>
            <person name="Arahal R. D."/>
            <person name="Lucena T."/>
        </authorList>
    </citation>
    <scope>NUCLEOTIDE SEQUENCE [LARGE SCALE GENOMIC DNA]</scope>
    <source>
        <strain evidence="12">CECT 8649</strain>
    </source>
</reference>
<dbReference type="AlphaFoldDB" id="A0A238JAG9"/>
<evidence type="ECO:0000256" key="8">
    <source>
        <dbReference type="ARBA" id="ARBA00023136"/>
    </source>
</evidence>
<keyword evidence="6 10" id="KW-0812">Transmembrane</keyword>
<protein>
    <recommendedName>
        <fullName evidence="3">Multidrug export protein MepA</fullName>
    </recommendedName>
</protein>
<keyword evidence="8 10" id="KW-0472">Membrane</keyword>
<evidence type="ECO:0000256" key="5">
    <source>
        <dbReference type="ARBA" id="ARBA00022475"/>
    </source>
</evidence>
<dbReference type="PIRSF" id="PIRSF006603">
    <property type="entry name" value="DinF"/>
    <property type="match status" value="1"/>
</dbReference>
<evidence type="ECO:0000313" key="12">
    <source>
        <dbReference type="Proteomes" id="UP000225972"/>
    </source>
</evidence>
<evidence type="ECO:0000313" key="11">
    <source>
        <dbReference type="EMBL" id="SMX27700.1"/>
    </source>
</evidence>
<evidence type="ECO:0000256" key="2">
    <source>
        <dbReference type="ARBA" id="ARBA00008417"/>
    </source>
</evidence>
<keyword evidence="9" id="KW-0046">Antibiotic resistance</keyword>
<dbReference type="PANTHER" id="PTHR43549:SF2">
    <property type="entry name" value="MULTIDRUG RESISTANCE PROTEIN NORM-RELATED"/>
    <property type="match status" value="1"/>
</dbReference>
<feature type="transmembrane region" description="Helical" evidence="10">
    <location>
        <begin position="110"/>
        <end position="133"/>
    </location>
</feature>